<reference evidence="2 3" key="1">
    <citation type="journal article" date="2021" name="BMC Biol.">
        <title>Horizontally acquired antibacterial genes associated with adaptive radiation of ladybird beetles.</title>
        <authorList>
            <person name="Li H.S."/>
            <person name="Tang X.F."/>
            <person name="Huang Y.H."/>
            <person name="Xu Z.Y."/>
            <person name="Chen M.L."/>
            <person name="Du X.Y."/>
            <person name="Qiu B.Y."/>
            <person name="Chen P.T."/>
            <person name="Zhang W."/>
            <person name="Slipinski A."/>
            <person name="Escalona H.E."/>
            <person name="Waterhouse R.M."/>
            <person name="Zwick A."/>
            <person name="Pang H."/>
        </authorList>
    </citation>
    <scope>NUCLEOTIDE SEQUENCE [LARGE SCALE GENOMIC DNA]</scope>
    <source>
        <strain evidence="2">SYSU2018</strain>
    </source>
</reference>
<keyword evidence="3" id="KW-1185">Reference proteome</keyword>
<dbReference type="EMBL" id="JABFTP020000185">
    <property type="protein sequence ID" value="KAL3289000.1"/>
    <property type="molecule type" value="Genomic_DNA"/>
</dbReference>
<evidence type="ECO:0000256" key="1">
    <source>
        <dbReference type="SAM" id="MobiDB-lite"/>
    </source>
</evidence>
<comment type="caution">
    <text evidence="2">The sequence shown here is derived from an EMBL/GenBank/DDBJ whole genome shotgun (WGS) entry which is preliminary data.</text>
</comment>
<evidence type="ECO:0000313" key="2">
    <source>
        <dbReference type="EMBL" id="KAL3289000.1"/>
    </source>
</evidence>
<name>A0ABD2PE67_9CUCU</name>
<accession>A0ABD2PE67</accession>
<gene>
    <name evidence="2" type="ORF">HHI36_003443</name>
</gene>
<proteinExistence type="predicted"/>
<organism evidence="2 3">
    <name type="scientific">Cryptolaemus montrouzieri</name>
    <dbReference type="NCBI Taxonomy" id="559131"/>
    <lineage>
        <taxon>Eukaryota</taxon>
        <taxon>Metazoa</taxon>
        <taxon>Ecdysozoa</taxon>
        <taxon>Arthropoda</taxon>
        <taxon>Hexapoda</taxon>
        <taxon>Insecta</taxon>
        <taxon>Pterygota</taxon>
        <taxon>Neoptera</taxon>
        <taxon>Endopterygota</taxon>
        <taxon>Coleoptera</taxon>
        <taxon>Polyphaga</taxon>
        <taxon>Cucujiformia</taxon>
        <taxon>Coccinelloidea</taxon>
        <taxon>Coccinellidae</taxon>
        <taxon>Scymninae</taxon>
        <taxon>Scymnini</taxon>
        <taxon>Cryptolaemus</taxon>
    </lineage>
</organism>
<evidence type="ECO:0000313" key="3">
    <source>
        <dbReference type="Proteomes" id="UP001516400"/>
    </source>
</evidence>
<feature type="region of interest" description="Disordered" evidence="1">
    <location>
        <begin position="1"/>
        <end position="34"/>
    </location>
</feature>
<feature type="compositionally biased region" description="Polar residues" evidence="1">
    <location>
        <begin position="8"/>
        <end position="18"/>
    </location>
</feature>
<feature type="non-terminal residue" evidence="2">
    <location>
        <position position="71"/>
    </location>
</feature>
<protein>
    <submittedName>
        <fullName evidence="2">Uncharacterized protein</fullName>
    </submittedName>
</protein>
<dbReference type="Proteomes" id="UP001516400">
    <property type="component" value="Unassembled WGS sequence"/>
</dbReference>
<dbReference type="AlphaFoldDB" id="A0ABD2PE67"/>
<sequence>MESEHKANNGNIKNQNGGWKQVGHKRQTDIGQNKDTCGIKTIPCVVSLHVTRLHHDTKAEDLERALQRHLP</sequence>